<reference evidence="2 3" key="1">
    <citation type="journal article" date="2023" name="Elife">
        <title>Identification of key yeast species and microbe-microbe interactions impacting larval growth of Drosophila in the wild.</title>
        <authorList>
            <person name="Mure A."/>
            <person name="Sugiura Y."/>
            <person name="Maeda R."/>
            <person name="Honda K."/>
            <person name="Sakurai N."/>
            <person name="Takahashi Y."/>
            <person name="Watada M."/>
            <person name="Katoh T."/>
            <person name="Gotoh A."/>
            <person name="Gotoh Y."/>
            <person name="Taniguchi I."/>
            <person name="Nakamura K."/>
            <person name="Hayashi T."/>
            <person name="Katayama T."/>
            <person name="Uemura T."/>
            <person name="Hattori Y."/>
        </authorList>
    </citation>
    <scope>NUCLEOTIDE SEQUENCE [LARGE SCALE GENOMIC DNA]</scope>
    <source>
        <strain evidence="2 3">SB-73</strain>
    </source>
</reference>
<evidence type="ECO:0000313" key="2">
    <source>
        <dbReference type="EMBL" id="GMM50974.1"/>
    </source>
</evidence>
<keyword evidence="3" id="KW-1185">Reference proteome</keyword>
<evidence type="ECO:0000256" key="1">
    <source>
        <dbReference type="SAM" id="MobiDB-lite"/>
    </source>
</evidence>
<comment type="caution">
    <text evidence="2">The sequence shown here is derived from an EMBL/GenBank/DDBJ whole genome shotgun (WGS) entry which is preliminary data.</text>
</comment>
<proteinExistence type="predicted"/>
<organism evidence="2 3">
    <name type="scientific">Starmerella bacillaris</name>
    <name type="common">Yeast</name>
    <name type="synonym">Candida zemplinina</name>
    <dbReference type="NCBI Taxonomy" id="1247836"/>
    <lineage>
        <taxon>Eukaryota</taxon>
        <taxon>Fungi</taxon>
        <taxon>Dikarya</taxon>
        <taxon>Ascomycota</taxon>
        <taxon>Saccharomycotina</taxon>
        <taxon>Dipodascomycetes</taxon>
        <taxon>Dipodascales</taxon>
        <taxon>Trichomonascaceae</taxon>
        <taxon>Starmerella</taxon>
    </lineage>
</organism>
<name>A0AAV5RK84_STABA</name>
<dbReference type="Proteomes" id="UP001362899">
    <property type="component" value="Unassembled WGS sequence"/>
</dbReference>
<feature type="region of interest" description="Disordered" evidence="1">
    <location>
        <begin position="1"/>
        <end position="20"/>
    </location>
</feature>
<dbReference type="EMBL" id="BTGC01000003">
    <property type="protein sequence ID" value="GMM50974.1"/>
    <property type="molecule type" value="Genomic_DNA"/>
</dbReference>
<gene>
    <name evidence="2" type="ORF">DASB73_019320</name>
</gene>
<dbReference type="AlphaFoldDB" id="A0AAV5RK84"/>
<sequence>MWSRLKGQLRGHEEKDNDENDTILSRALLRYYAPEVPSWLAASAPYVETDQTRHEYKRANMSHRARVFERTESFSAHAVSSTSGVIRSGATAGARIVTKPTSGLASRLKNTHW</sequence>
<evidence type="ECO:0000313" key="3">
    <source>
        <dbReference type="Proteomes" id="UP001362899"/>
    </source>
</evidence>
<accession>A0AAV5RK84</accession>
<protein>
    <submittedName>
        <fullName evidence="2">Uncharacterized protein</fullName>
    </submittedName>
</protein>